<dbReference type="AlphaFoldDB" id="A0A6A6QEV1"/>
<keyword evidence="2" id="KW-0472">Membrane</keyword>
<keyword evidence="2" id="KW-0812">Transmembrane</keyword>
<evidence type="ECO:0000313" key="4">
    <source>
        <dbReference type="Proteomes" id="UP000799750"/>
    </source>
</evidence>
<proteinExistence type="predicted"/>
<accession>A0A6A6QEV1</accession>
<dbReference type="OrthoDB" id="3358048at2759"/>
<dbReference type="EMBL" id="MU004196">
    <property type="protein sequence ID" value="KAF2490928.1"/>
    <property type="molecule type" value="Genomic_DNA"/>
</dbReference>
<keyword evidence="2" id="KW-1133">Transmembrane helix</keyword>
<reference evidence="3" key="1">
    <citation type="journal article" date="2020" name="Stud. Mycol.">
        <title>101 Dothideomycetes genomes: a test case for predicting lifestyles and emergence of pathogens.</title>
        <authorList>
            <person name="Haridas S."/>
            <person name="Albert R."/>
            <person name="Binder M."/>
            <person name="Bloem J."/>
            <person name="Labutti K."/>
            <person name="Salamov A."/>
            <person name="Andreopoulos B."/>
            <person name="Baker S."/>
            <person name="Barry K."/>
            <person name="Bills G."/>
            <person name="Bluhm B."/>
            <person name="Cannon C."/>
            <person name="Castanera R."/>
            <person name="Culley D."/>
            <person name="Daum C."/>
            <person name="Ezra D."/>
            <person name="Gonzalez J."/>
            <person name="Henrissat B."/>
            <person name="Kuo A."/>
            <person name="Liang C."/>
            <person name="Lipzen A."/>
            <person name="Lutzoni F."/>
            <person name="Magnuson J."/>
            <person name="Mondo S."/>
            <person name="Nolan M."/>
            <person name="Ohm R."/>
            <person name="Pangilinan J."/>
            <person name="Park H.-J."/>
            <person name="Ramirez L."/>
            <person name="Alfaro M."/>
            <person name="Sun H."/>
            <person name="Tritt A."/>
            <person name="Yoshinaga Y."/>
            <person name="Zwiers L.-H."/>
            <person name="Turgeon B."/>
            <person name="Goodwin S."/>
            <person name="Spatafora J."/>
            <person name="Crous P."/>
            <person name="Grigoriev I."/>
        </authorList>
    </citation>
    <scope>NUCLEOTIDE SEQUENCE</scope>
    <source>
        <strain evidence="3">CBS 269.34</strain>
    </source>
</reference>
<feature type="transmembrane region" description="Helical" evidence="2">
    <location>
        <begin position="76"/>
        <end position="96"/>
    </location>
</feature>
<dbReference type="Proteomes" id="UP000799750">
    <property type="component" value="Unassembled WGS sequence"/>
</dbReference>
<name>A0A6A6QEV1_9PEZI</name>
<evidence type="ECO:0000256" key="1">
    <source>
        <dbReference type="SAM" id="MobiDB-lite"/>
    </source>
</evidence>
<sequence>MATTRLRHAFRYPTESDSDEPPEGIDEQEQETLITNLTTTDATNTLLYTRLLLSLPLTPTLLYLPTLLRPPSSSAWLSTLFTITSLLAAAYILYFLPLPPSSSTSKPPQQRKPNPHAHLDIEGDSESPLRRYITYLNGALVVVLALRELSSGRGWREGMAGGGYVPGFVYAVVLFARTQLRAVDVGVLEGLRYRYKGA</sequence>
<feature type="region of interest" description="Disordered" evidence="1">
    <location>
        <begin position="103"/>
        <end position="122"/>
    </location>
</feature>
<feature type="compositionally biased region" description="Low complexity" evidence="1">
    <location>
        <begin position="103"/>
        <end position="112"/>
    </location>
</feature>
<protein>
    <submittedName>
        <fullName evidence="3">Uncharacterized protein</fullName>
    </submittedName>
</protein>
<keyword evidence="4" id="KW-1185">Reference proteome</keyword>
<feature type="transmembrane region" description="Helical" evidence="2">
    <location>
        <begin position="47"/>
        <end position="64"/>
    </location>
</feature>
<organism evidence="3 4">
    <name type="scientific">Lophium mytilinum</name>
    <dbReference type="NCBI Taxonomy" id="390894"/>
    <lineage>
        <taxon>Eukaryota</taxon>
        <taxon>Fungi</taxon>
        <taxon>Dikarya</taxon>
        <taxon>Ascomycota</taxon>
        <taxon>Pezizomycotina</taxon>
        <taxon>Dothideomycetes</taxon>
        <taxon>Pleosporomycetidae</taxon>
        <taxon>Mytilinidiales</taxon>
        <taxon>Mytilinidiaceae</taxon>
        <taxon>Lophium</taxon>
    </lineage>
</organism>
<gene>
    <name evidence="3" type="ORF">BU16DRAFT_530514</name>
</gene>
<evidence type="ECO:0000313" key="3">
    <source>
        <dbReference type="EMBL" id="KAF2490928.1"/>
    </source>
</evidence>
<evidence type="ECO:0000256" key="2">
    <source>
        <dbReference type="SAM" id="Phobius"/>
    </source>
</evidence>